<dbReference type="Proteomes" id="UP000839598">
    <property type="component" value="Unassembled WGS sequence"/>
</dbReference>
<reference evidence="1" key="1">
    <citation type="submission" date="2018-06" db="EMBL/GenBank/DDBJ databases">
        <authorList>
            <person name="Ashton P.M."/>
            <person name="Dallman T."/>
            <person name="Nair S."/>
            <person name="De Pinna E."/>
            <person name="Peters T."/>
            <person name="Grant K."/>
        </authorList>
    </citation>
    <scope>NUCLEOTIDE SEQUENCE [LARGE SCALE GENOMIC DNA]</scope>
    <source>
        <strain evidence="1">275803</strain>
    </source>
</reference>
<comment type="caution">
    <text evidence="1">The sequence shown here is derived from an EMBL/GenBank/DDBJ whole genome shotgun (WGS) entry which is preliminary data.</text>
</comment>
<gene>
    <name evidence="1" type="ORF">DN310_23640</name>
</gene>
<proteinExistence type="predicted"/>
<accession>A0A5Y3N0L8</accession>
<name>A0A5Y3N0L8_SALER</name>
<sequence length="99" mass="11185">MNTQNVNVKTAASESTERWDEKALDSLNSLQMSVSNALLDYQRSPDKARLETQTARLMDQLEVQIRLIPVATPALQQKVDEIAQMLHLMAQFAGTELRK</sequence>
<dbReference type="AlphaFoldDB" id="A0A5Y3N0L8"/>
<evidence type="ECO:0000313" key="1">
    <source>
        <dbReference type="EMBL" id="ECI4012206.1"/>
    </source>
</evidence>
<organism evidence="1">
    <name type="scientific">Salmonella enterica subsp. salamae</name>
    <dbReference type="NCBI Taxonomy" id="59202"/>
    <lineage>
        <taxon>Bacteria</taxon>
        <taxon>Pseudomonadati</taxon>
        <taxon>Pseudomonadota</taxon>
        <taxon>Gammaproteobacteria</taxon>
        <taxon>Enterobacterales</taxon>
        <taxon>Enterobacteriaceae</taxon>
        <taxon>Salmonella</taxon>
    </lineage>
</organism>
<protein>
    <submittedName>
        <fullName evidence="1">Uncharacterized protein</fullName>
    </submittedName>
</protein>
<dbReference type="EMBL" id="AAIVAV010000043">
    <property type="protein sequence ID" value="ECI4012206.1"/>
    <property type="molecule type" value="Genomic_DNA"/>
</dbReference>